<evidence type="ECO:0000313" key="1">
    <source>
        <dbReference type="EMBL" id="CDL73392.1"/>
    </source>
</evidence>
<sequence length="56" mass="6205">LWCNFLPARPSTSESSCTVSTALFDLKSLLKPTKRSGLFHVIAILRRCPPGPLQHL</sequence>
<name>W1I9W5_9HYPO</name>
<proteinExistence type="predicted"/>
<dbReference type="AlphaFoldDB" id="W1I9W5"/>
<feature type="non-terminal residue" evidence="1">
    <location>
        <position position="56"/>
    </location>
</feature>
<geneLocation type="mitochondrion" evidence="1"/>
<organism evidence="1">
    <name type="scientific">Fusarium clavum</name>
    <dbReference type="NCBI Taxonomy" id="2594811"/>
    <lineage>
        <taxon>Eukaryota</taxon>
        <taxon>Fungi</taxon>
        <taxon>Dikarya</taxon>
        <taxon>Ascomycota</taxon>
        <taxon>Pezizomycotina</taxon>
        <taxon>Sordariomycetes</taxon>
        <taxon>Hypocreomycetidae</taxon>
        <taxon>Hypocreales</taxon>
        <taxon>Nectriaceae</taxon>
        <taxon>Fusarium</taxon>
        <taxon>Fusarium incarnatum-equiseti species complex</taxon>
    </lineage>
</organism>
<feature type="non-terminal residue" evidence="1">
    <location>
        <position position="1"/>
    </location>
</feature>
<dbReference type="EMBL" id="HG321327">
    <property type="protein sequence ID" value="CEF82654.1"/>
    <property type="molecule type" value="Genomic_DNA"/>
</dbReference>
<protein>
    <submittedName>
        <fullName evidence="1">Unclassified</fullName>
    </submittedName>
</protein>
<keyword evidence="1" id="KW-0496">Mitochondrion</keyword>
<accession>W1I9W5</accession>
<gene>
    <name evidence="1" type="ORF">BN850_0137800</name>
</gene>
<dbReference type="EMBL" id="CBMI010005064">
    <property type="protein sequence ID" value="CDL73392.1"/>
    <property type="molecule type" value="Genomic_DNA"/>
</dbReference>
<reference evidence="1" key="1">
    <citation type="submission" date="2013-05" db="EMBL/GenBank/DDBJ databases">
        <title>Draft genome sequences of six wheat associated Fusarium spp. isolates.</title>
        <authorList>
            <person name="Moolhuijzen P.M."/>
            <person name="Manners J.M."/>
            <person name="Wilcox S."/>
            <person name="Bellgard M.I."/>
            <person name="Gardiner D.M."/>
        </authorList>
    </citation>
    <scope>NUCLEOTIDE SEQUENCE</scope>
    <source>
        <strain evidence="1">CS3069</strain>
    </source>
</reference>